<dbReference type="InterPro" id="IPR007412">
    <property type="entry name" value="FlgM"/>
</dbReference>
<dbReference type="Proteomes" id="UP000001812">
    <property type="component" value="Chromosome I"/>
</dbReference>
<dbReference type="SUPFAM" id="SSF101498">
    <property type="entry name" value="Anti-sigma factor FlgM"/>
    <property type="match status" value="1"/>
</dbReference>
<keyword evidence="3" id="KW-0678">Repressor</keyword>
<evidence type="ECO:0000313" key="11">
    <source>
        <dbReference type="EMBL" id="EET09122.1"/>
    </source>
</evidence>
<evidence type="ECO:0000313" key="12">
    <source>
        <dbReference type="Proteomes" id="UP000001812"/>
    </source>
</evidence>
<dbReference type="EMBL" id="CM000832">
    <property type="protein sequence ID" value="EET09122.1"/>
    <property type="molecule type" value="Genomic_DNA"/>
</dbReference>
<reference evidence="12" key="1">
    <citation type="submission" date="2007-08" db="EMBL/GenBank/DDBJ databases">
        <title>Annotation of Burkholderia pseudomallei 1710a.</title>
        <authorList>
            <person name="Harkins D.M."/>
            <person name="DeShazer D."/>
            <person name="Woods D.E."/>
            <person name="Brinkac L.M."/>
            <person name="Brown K.A."/>
            <person name="Hung G.C."/>
            <person name="Tuanyok A."/>
            <person name="Zhang B."/>
            <person name="Nierman W.C."/>
        </authorList>
    </citation>
    <scope>NUCLEOTIDE SEQUENCE [LARGE SCALE GENOMIC DNA]</scope>
    <source>
        <strain evidence="12">1710a</strain>
    </source>
</reference>
<evidence type="ECO:0000256" key="8">
    <source>
        <dbReference type="ARBA" id="ARBA00030117"/>
    </source>
</evidence>
<dbReference type="GeneID" id="93058779"/>
<comment type="similarity">
    <text evidence="1">Belongs to the FlgM family.</text>
</comment>
<name>A0A0E1WHM8_BURPE</name>
<evidence type="ECO:0000256" key="1">
    <source>
        <dbReference type="ARBA" id="ARBA00005322"/>
    </source>
</evidence>
<dbReference type="InterPro" id="IPR031316">
    <property type="entry name" value="FlgM_C"/>
</dbReference>
<dbReference type="GO" id="GO:0045892">
    <property type="term" value="P:negative regulation of DNA-templated transcription"/>
    <property type="evidence" value="ECO:0007669"/>
    <property type="project" value="InterPro"/>
</dbReference>
<gene>
    <name evidence="11" type="ORF">BURPS1710A_0531</name>
</gene>
<dbReference type="HOGENOM" id="CLU_149304_2_0_4"/>
<reference evidence="11 12" key="2">
    <citation type="submission" date="2009-05" db="EMBL/GenBank/DDBJ databases">
        <authorList>
            <person name="Harkins D.M."/>
            <person name="DeShazer D."/>
            <person name="Woods D.E."/>
            <person name="Brinkac L.M."/>
            <person name="Brown K.A."/>
            <person name="Hung G.C."/>
            <person name="Tuanyok A."/>
            <person name="Zhang B."/>
            <person name="Nierman W.C."/>
        </authorList>
    </citation>
    <scope>NUCLEOTIDE SEQUENCE [LARGE SCALE GENOMIC DNA]</scope>
    <source>
        <strain evidence="11 12">1710a</strain>
    </source>
</reference>
<dbReference type="NCBIfam" id="TIGR03824">
    <property type="entry name" value="FlgM_jcvi"/>
    <property type="match status" value="1"/>
</dbReference>
<keyword evidence="11" id="KW-0966">Cell projection</keyword>
<protein>
    <recommendedName>
        <fullName evidence="2">Negative regulator of flagellin synthesis</fullName>
    </recommendedName>
    <alternativeName>
        <fullName evidence="8">Anti-sigma-28 factor</fullName>
    </alternativeName>
</protein>
<keyword evidence="4" id="KW-1005">Bacterial flagellum biogenesis</keyword>
<dbReference type="RefSeq" id="WP_004200257.1">
    <property type="nucleotide sequence ID" value="NZ_CM000832.1"/>
</dbReference>
<evidence type="ECO:0000256" key="5">
    <source>
        <dbReference type="ARBA" id="ARBA00023015"/>
    </source>
</evidence>
<evidence type="ECO:0000259" key="10">
    <source>
        <dbReference type="Pfam" id="PF04316"/>
    </source>
</evidence>
<evidence type="ECO:0000256" key="7">
    <source>
        <dbReference type="ARBA" id="ARBA00024739"/>
    </source>
</evidence>
<dbReference type="GO" id="GO:0044781">
    <property type="term" value="P:bacterial-type flagellum organization"/>
    <property type="evidence" value="ECO:0007669"/>
    <property type="project" value="UniProtKB-KW"/>
</dbReference>
<dbReference type="Pfam" id="PF04316">
    <property type="entry name" value="FlgM"/>
    <property type="match status" value="1"/>
</dbReference>
<accession>A0A0E1WHM8</accession>
<evidence type="ECO:0000256" key="9">
    <source>
        <dbReference type="SAM" id="MobiDB-lite"/>
    </source>
</evidence>
<keyword evidence="5" id="KW-0805">Transcription regulation</keyword>
<comment type="function">
    <text evidence="7">Responsible for the coupling of flagellin expression to flagellar assembly by preventing expression of the flagellin genes when a component of the middle class of proteins is defective. It negatively regulates flagellar genes by inhibiting the activity of FliA by directly binding to FliA.</text>
</comment>
<proteinExistence type="inferred from homology"/>
<organism evidence="11 12">
    <name type="scientific">Burkholderia pseudomallei 1710a</name>
    <dbReference type="NCBI Taxonomy" id="320371"/>
    <lineage>
        <taxon>Bacteria</taxon>
        <taxon>Pseudomonadati</taxon>
        <taxon>Pseudomonadota</taxon>
        <taxon>Betaproteobacteria</taxon>
        <taxon>Burkholderiales</taxon>
        <taxon>Burkholderiaceae</taxon>
        <taxon>Burkholderia</taxon>
        <taxon>pseudomallei group</taxon>
    </lineage>
</organism>
<feature type="compositionally biased region" description="Polar residues" evidence="9">
    <location>
        <begin position="1"/>
        <end position="18"/>
    </location>
</feature>
<feature type="domain" description="Anti-sigma-28 factor FlgM C-terminal" evidence="10">
    <location>
        <begin position="49"/>
        <end position="99"/>
    </location>
</feature>
<dbReference type="AlphaFoldDB" id="A0A0E1WHM8"/>
<dbReference type="InterPro" id="IPR035890">
    <property type="entry name" value="Anti-sigma-28_factor_FlgM_sf"/>
</dbReference>
<evidence type="ECO:0000256" key="4">
    <source>
        <dbReference type="ARBA" id="ARBA00022795"/>
    </source>
</evidence>
<feature type="region of interest" description="Disordered" evidence="9">
    <location>
        <begin position="1"/>
        <end position="49"/>
    </location>
</feature>
<sequence>MKVDSTPTSNARTLSNASAGAARTQAGQPAAAQTPAGAAGAPTGGDANVSLSGLSSTLRSLAASGSADIDTAQVDAIRDAIKSGTLSIDTGKIADGILQTARDLLKQPSQAGNR</sequence>
<evidence type="ECO:0000256" key="3">
    <source>
        <dbReference type="ARBA" id="ARBA00022491"/>
    </source>
</evidence>
<keyword evidence="11" id="KW-0282">Flagellum</keyword>
<evidence type="ECO:0000256" key="6">
    <source>
        <dbReference type="ARBA" id="ARBA00023163"/>
    </source>
</evidence>
<keyword evidence="11" id="KW-0969">Cilium</keyword>
<keyword evidence="6" id="KW-0804">Transcription</keyword>
<feature type="compositionally biased region" description="Low complexity" evidence="9">
    <location>
        <begin position="19"/>
        <end position="49"/>
    </location>
</feature>
<evidence type="ECO:0000256" key="2">
    <source>
        <dbReference type="ARBA" id="ARBA00017823"/>
    </source>
</evidence>